<dbReference type="Gene3D" id="3.40.50.1240">
    <property type="entry name" value="Phosphoglycerate mutase-like"/>
    <property type="match status" value="1"/>
</dbReference>
<evidence type="ECO:0000256" key="1">
    <source>
        <dbReference type="ARBA" id="ARBA00022574"/>
    </source>
</evidence>
<dbReference type="OMA" id="NILAICH"/>
<dbReference type="PRINTS" id="PR00320">
    <property type="entry name" value="GPROTEINBRPT"/>
</dbReference>
<dbReference type="PROSITE" id="PS00678">
    <property type="entry name" value="WD_REPEATS_1"/>
    <property type="match status" value="2"/>
</dbReference>
<dbReference type="AlphaFoldDB" id="A0A077ZVP9"/>
<keyword evidence="1 3" id="KW-0853">WD repeat</keyword>
<feature type="repeat" description="WD" evidence="3">
    <location>
        <begin position="330"/>
        <end position="371"/>
    </location>
</feature>
<dbReference type="SMART" id="SM00320">
    <property type="entry name" value="WD40"/>
    <property type="match status" value="6"/>
</dbReference>
<evidence type="ECO:0000313" key="6">
    <source>
        <dbReference type="EMBL" id="CDW73320.1"/>
    </source>
</evidence>
<dbReference type="OrthoDB" id="538223at2759"/>
<dbReference type="PROSITE" id="PS50082">
    <property type="entry name" value="WD_REPEATS_2"/>
    <property type="match status" value="5"/>
</dbReference>
<dbReference type="Pfam" id="PF00400">
    <property type="entry name" value="WD40"/>
    <property type="match status" value="5"/>
</dbReference>
<dbReference type="EMBL" id="CCKQ01002231">
    <property type="protein sequence ID" value="CDW73320.1"/>
    <property type="molecule type" value="Genomic_DNA"/>
</dbReference>
<dbReference type="PROSITE" id="PS50294">
    <property type="entry name" value="WD_REPEATS_REGION"/>
    <property type="match status" value="5"/>
</dbReference>
<dbReference type="Pfam" id="PF00300">
    <property type="entry name" value="His_Phos_1"/>
    <property type="match status" value="1"/>
</dbReference>
<dbReference type="InterPro" id="IPR050995">
    <property type="entry name" value="WD-F-box_domain-protein"/>
</dbReference>
<accession>A0A077ZVP9</accession>
<gene>
    <name evidence="6" type="primary">Contig2956.g3160</name>
    <name evidence="6" type="ORF">STYLEM_2296</name>
</gene>
<keyword evidence="7" id="KW-1185">Reference proteome</keyword>
<feature type="coiled-coil region" evidence="4">
    <location>
        <begin position="67"/>
        <end position="94"/>
    </location>
</feature>
<dbReference type="SUPFAM" id="SSF53254">
    <property type="entry name" value="Phosphoglycerate mutase-like"/>
    <property type="match status" value="1"/>
</dbReference>
<protein>
    <submittedName>
        <fullName evidence="6">Flagellar wd repeat-containing protein pf 20</fullName>
    </submittedName>
</protein>
<evidence type="ECO:0000256" key="5">
    <source>
        <dbReference type="SAM" id="MobiDB-lite"/>
    </source>
</evidence>
<dbReference type="InterPro" id="IPR036322">
    <property type="entry name" value="WD40_repeat_dom_sf"/>
</dbReference>
<dbReference type="InterPro" id="IPR020472">
    <property type="entry name" value="WD40_PAC1"/>
</dbReference>
<dbReference type="InParanoid" id="A0A077ZVP9"/>
<dbReference type="CDD" id="cd07067">
    <property type="entry name" value="HP_PGM_like"/>
    <property type="match status" value="1"/>
</dbReference>
<dbReference type="InterPro" id="IPR019775">
    <property type="entry name" value="WD40_repeat_CS"/>
</dbReference>
<feature type="repeat" description="WD" evidence="3">
    <location>
        <begin position="456"/>
        <end position="497"/>
    </location>
</feature>
<name>A0A077ZVP9_STYLE</name>
<keyword evidence="6" id="KW-0966">Cell projection</keyword>
<dbReference type="SUPFAM" id="SSF50978">
    <property type="entry name" value="WD40 repeat-like"/>
    <property type="match status" value="1"/>
</dbReference>
<dbReference type="Proteomes" id="UP000039865">
    <property type="component" value="Unassembled WGS sequence"/>
</dbReference>
<dbReference type="CDD" id="cd00200">
    <property type="entry name" value="WD40"/>
    <property type="match status" value="1"/>
</dbReference>
<dbReference type="Gene3D" id="2.130.10.10">
    <property type="entry name" value="YVTN repeat-like/Quinoprotein amine dehydrogenase"/>
    <property type="match status" value="2"/>
</dbReference>
<evidence type="ECO:0000256" key="2">
    <source>
        <dbReference type="ARBA" id="ARBA00022737"/>
    </source>
</evidence>
<proteinExistence type="predicted"/>
<sequence length="808" mass="91926">MDGELDLADQQPLDDQEYVIEGITHNKIINCLEVELTEDSKGEFSYKEVSDISDVTEESYPEGLSQMRAGAKDLENYEKLMEQTKQRLKILDDDQASVTSTRLEHSDEFLRNFFIKFGMKKTLESFQQEWFELKAKGQLDIRNMPVLPEVYKINAELSDELSALQQELDEARITAEKARSTYDKLRKQRDFQKINHRRVQQEKQKLNNDIGKLKKTYEQYQETFKQLSNNYETAVKEKMLMKLEKDRLLAKTENLENNLRQIDENNVIEKKEKEDMQKRLEAQKKKGDNNKSQVKPKGNPSVIPPKDKPNPFIGEQYEPINSHMSMIKTFKGHLMGVTCLAYNPKKAIVATGSDDTTWKLWTVPNGDLIMSGEGHLDWIGGLAFSPRGDLLATCSGDGNVKIWDFVNASCAYTFTEHGQPVWKVDFHESGDFLISCSMDHTIKLWDLNMPKSRYTFRGHVDSVNSIQFQPYSCMFVSGAGDKTVSLWDIRTNLCVQTFYGHNNAVNSVQFNQRGDTIASADCDGITKIWDVRMVKELQQFDSGLASANRAVFDKSNTYVLVASEDATVKVHALSTNNKAKNFGGDDANYKEIRESDPDLAEEGYYDTIELAQKFQSLGVKIDKIYTSAFKRALQSAITFRKGYYSGNDDKQAELSINLMVNLHEKGGCQVKGIGKPGLSLTEALEVVPDLLIDEKNKGKIDENGWYKAEGKETSDQCIARAKEMLKEFKDLYEQNQGQNILAICHGGFMNTIACMFTNNLANVDSMQLQCANNSFAILDFFINKNEHQGEGREFVDVKLTGYNLFLHR</sequence>
<feature type="repeat" description="WD" evidence="3">
    <location>
        <begin position="498"/>
        <end position="539"/>
    </location>
</feature>
<dbReference type="InterPro" id="IPR015943">
    <property type="entry name" value="WD40/YVTN_repeat-like_dom_sf"/>
</dbReference>
<dbReference type="PANTHER" id="PTHR14604:SF3">
    <property type="entry name" value="SPERM-ASSOCIATED ANTIGEN 16 PROTEIN"/>
    <property type="match status" value="1"/>
</dbReference>
<keyword evidence="4" id="KW-0175">Coiled coil</keyword>
<feature type="repeat" description="WD" evidence="3">
    <location>
        <begin position="414"/>
        <end position="455"/>
    </location>
</feature>
<feature type="repeat" description="WD" evidence="3">
    <location>
        <begin position="372"/>
        <end position="413"/>
    </location>
</feature>
<dbReference type="PANTHER" id="PTHR14604">
    <property type="entry name" value="WD40 REPEAT PF20"/>
    <property type="match status" value="1"/>
</dbReference>
<evidence type="ECO:0000256" key="4">
    <source>
        <dbReference type="SAM" id="Coils"/>
    </source>
</evidence>
<dbReference type="InterPro" id="IPR013078">
    <property type="entry name" value="His_Pase_superF_clade-1"/>
</dbReference>
<organism evidence="6 7">
    <name type="scientific">Stylonychia lemnae</name>
    <name type="common">Ciliate</name>
    <dbReference type="NCBI Taxonomy" id="5949"/>
    <lineage>
        <taxon>Eukaryota</taxon>
        <taxon>Sar</taxon>
        <taxon>Alveolata</taxon>
        <taxon>Ciliophora</taxon>
        <taxon>Intramacronucleata</taxon>
        <taxon>Spirotrichea</taxon>
        <taxon>Stichotrichia</taxon>
        <taxon>Sporadotrichida</taxon>
        <taxon>Oxytrichidae</taxon>
        <taxon>Stylonychinae</taxon>
        <taxon>Stylonychia</taxon>
    </lineage>
</organism>
<evidence type="ECO:0000313" key="7">
    <source>
        <dbReference type="Proteomes" id="UP000039865"/>
    </source>
</evidence>
<feature type="region of interest" description="Disordered" evidence="5">
    <location>
        <begin position="282"/>
        <end position="315"/>
    </location>
</feature>
<keyword evidence="6" id="KW-0969">Cilium</keyword>
<keyword evidence="6" id="KW-0282">Flagellum</keyword>
<evidence type="ECO:0000256" key="3">
    <source>
        <dbReference type="PROSITE-ProRule" id="PRU00221"/>
    </source>
</evidence>
<reference evidence="6 7" key="1">
    <citation type="submission" date="2014-06" db="EMBL/GenBank/DDBJ databases">
        <authorList>
            <person name="Swart Estienne"/>
        </authorList>
    </citation>
    <scope>NUCLEOTIDE SEQUENCE [LARGE SCALE GENOMIC DNA]</scope>
    <source>
        <strain evidence="6 7">130c</strain>
    </source>
</reference>
<dbReference type="InterPro" id="IPR001680">
    <property type="entry name" value="WD40_rpt"/>
</dbReference>
<keyword evidence="2" id="KW-0677">Repeat</keyword>
<dbReference type="InterPro" id="IPR029033">
    <property type="entry name" value="His_PPase_superfam"/>
</dbReference>